<sequence>MPVINDQTLQAGQSNANDSGNSAGNDQTVNSASDTIQSQVTNGAQQANMANTNNPNGVVVTVADQQTPIVVLFGPPACGKTMTLIRMTRFLLSMGYTINPIRTFRPANDTIYQDICNKFHLIVNSNFAAQATSRISFMLVEVLDHNQRSICQILEAPGEYYFDPQNPNAPFPNFVNAIIGSPNRKIWTIIVEPNWGNTPDRANYVKKISLLKQSMRAKDNTVFVYNKIDLTPYVRKIGDVNIKGAFTQVQNLYPSIFVPFQNQNPVSKLWREFNCDFVPFQTGFYTESLNGIMYNESPKEYCETLWSCIKKKITG</sequence>
<feature type="compositionally biased region" description="Polar residues" evidence="1">
    <location>
        <begin position="1"/>
        <end position="10"/>
    </location>
</feature>
<dbReference type="SUPFAM" id="SSF52540">
    <property type="entry name" value="P-loop containing nucleoside triphosphate hydrolases"/>
    <property type="match status" value="1"/>
</dbReference>
<evidence type="ECO:0000256" key="1">
    <source>
        <dbReference type="SAM" id="MobiDB-lite"/>
    </source>
</evidence>
<accession>A0A9D2FZY9</accession>
<comment type="caution">
    <text evidence="2">The sequence shown here is derived from an EMBL/GenBank/DDBJ whole genome shotgun (WGS) entry which is preliminary data.</text>
</comment>
<dbReference type="AlphaFoldDB" id="A0A9D2FZY9"/>
<evidence type="ECO:0000313" key="2">
    <source>
        <dbReference type="EMBL" id="HIZ69776.1"/>
    </source>
</evidence>
<reference evidence="2" key="1">
    <citation type="journal article" date="2021" name="PeerJ">
        <title>Extensive microbial diversity within the chicken gut microbiome revealed by metagenomics and culture.</title>
        <authorList>
            <person name="Gilroy R."/>
            <person name="Ravi A."/>
            <person name="Getino M."/>
            <person name="Pursley I."/>
            <person name="Horton D.L."/>
            <person name="Alikhan N.F."/>
            <person name="Baker D."/>
            <person name="Gharbi K."/>
            <person name="Hall N."/>
            <person name="Watson M."/>
            <person name="Adriaenssens E.M."/>
            <person name="Foster-Nyarko E."/>
            <person name="Jarju S."/>
            <person name="Secka A."/>
            <person name="Antonio M."/>
            <person name="Oren A."/>
            <person name="Chaudhuri R.R."/>
            <person name="La Ragione R."/>
            <person name="Hildebrand F."/>
            <person name="Pallen M.J."/>
        </authorList>
    </citation>
    <scope>NUCLEOTIDE SEQUENCE</scope>
    <source>
        <strain evidence="2">ChiHecec3B27-8219</strain>
    </source>
</reference>
<organism evidence="2 3">
    <name type="scientific">Candidatus Prevotella avicola</name>
    <dbReference type="NCBI Taxonomy" id="2838738"/>
    <lineage>
        <taxon>Bacteria</taxon>
        <taxon>Pseudomonadati</taxon>
        <taxon>Bacteroidota</taxon>
        <taxon>Bacteroidia</taxon>
        <taxon>Bacteroidales</taxon>
        <taxon>Prevotellaceae</taxon>
        <taxon>Prevotella</taxon>
    </lineage>
</organism>
<dbReference type="InterPro" id="IPR027417">
    <property type="entry name" value="P-loop_NTPase"/>
</dbReference>
<dbReference type="EMBL" id="DXBE01000057">
    <property type="protein sequence ID" value="HIZ69776.1"/>
    <property type="molecule type" value="Genomic_DNA"/>
</dbReference>
<proteinExistence type="predicted"/>
<dbReference type="Proteomes" id="UP000824055">
    <property type="component" value="Unassembled WGS sequence"/>
</dbReference>
<evidence type="ECO:0000313" key="3">
    <source>
        <dbReference type="Proteomes" id="UP000824055"/>
    </source>
</evidence>
<feature type="compositionally biased region" description="Low complexity" evidence="1">
    <location>
        <begin position="11"/>
        <end position="26"/>
    </location>
</feature>
<reference evidence="2" key="2">
    <citation type="submission" date="2021-04" db="EMBL/GenBank/DDBJ databases">
        <authorList>
            <person name="Gilroy R."/>
        </authorList>
    </citation>
    <scope>NUCLEOTIDE SEQUENCE</scope>
    <source>
        <strain evidence="2">ChiHecec3B27-8219</strain>
    </source>
</reference>
<name>A0A9D2FZY9_9BACT</name>
<feature type="region of interest" description="Disordered" evidence="1">
    <location>
        <begin position="1"/>
        <end position="32"/>
    </location>
</feature>
<protein>
    <submittedName>
        <fullName evidence="2">Uncharacterized protein</fullName>
    </submittedName>
</protein>
<gene>
    <name evidence="2" type="ORF">H9966_07855</name>
</gene>